<protein>
    <submittedName>
        <fullName evidence="3">Putative RNase toxin 15 of polymorphic toxin system</fullName>
    </submittedName>
</protein>
<sequence>MKEAKVKCFNPVNNDAAKKNTAKMIKEDYPRGSNKKTVDQYLKDQTDTQLANQQKGLNEMSVDDYVKGREAFQKGGRGSCAPAAQARKSYQEKLRDKYRQDYEK</sequence>
<dbReference type="InterPro" id="IPR028949">
    <property type="entry name" value="Ntox15"/>
</dbReference>
<feature type="compositionally biased region" description="Basic and acidic residues" evidence="1">
    <location>
        <begin position="89"/>
        <end position="104"/>
    </location>
</feature>
<evidence type="ECO:0000259" key="2">
    <source>
        <dbReference type="Pfam" id="PF15604"/>
    </source>
</evidence>
<proteinExistence type="predicted"/>
<gene>
    <name evidence="3" type="ORF">EC844_12834</name>
</gene>
<evidence type="ECO:0000256" key="1">
    <source>
        <dbReference type="SAM" id="MobiDB-lite"/>
    </source>
</evidence>
<dbReference type="EMBL" id="SLVJ01000028">
    <property type="protein sequence ID" value="TCM61436.1"/>
    <property type="molecule type" value="Genomic_DNA"/>
</dbReference>
<feature type="region of interest" description="Disordered" evidence="1">
    <location>
        <begin position="73"/>
        <end position="104"/>
    </location>
</feature>
<keyword evidence="4" id="KW-1185">Reference proteome</keyword>
<comment type="caution">
    <text evidence="3">The sequence shown here is derived from an EMBL/GenBank/DDBJ whole genome shotgun (WGS) entry which is preliminary data.</text>
</comment>
<name>A0A4R1XEF0_ACICA</name>
<accession>A0A4R1XEF0</accession>
<dbReference type="Pfam" id="PF15604">
    <property type="entry name" value="Ntox15"/>
    <property type="match status" value="1"/>
</dbReference>
<evidence type="ECO:0000313" key="4">
    <source>
        <dbReference type="Proteomes" id="UP000294963"/>
    </source>
</evidence>
<dbReference type="AlphaFoldDB" id="A0A4R1XEF0"/>
<reference evidence="3 4" key="1">
    <citation type="submission" date="2019-03" db="EMBL/GenBank/DDBJ databases">
        <title>Genomic analyses of the natural microbiome of Caenorhabditis elegans.</title>
        <authorList>
            <person name="Samuel B."/>
        </authorList>
    </citation>
    <scope>NUCLEOTIDE SEQUENCE [LARGE SCALE GENOMIC DNA]</scope>
    <source>
        <strain evidence="3 4">JUb89</strain>
    </source>
</reference>
<dbReference type="Proteomes" id="UP000294963">
    <property type="component" value="Unassembled WGS sequence"/>
</dbReference>
<organism evidence="3 4">
    <name type="scientific">Acinetobacter calcoaceticus</name>
    <dbReference type="NCBI Taxonomy" id="471"/>
    <lineage>
        <taxon>Bacteria</taxon>
        <taxon>Pseudomonadati</taxon>
        <taxon>Pseudomonadota</taxon>
        <taxon>Gammaproteobacteria</taxon>
        <taxon>Moraxellales</taxon>
        <taxon>Moraxellaceae</taxon>
        <taxon>Acinetobacter</taxon>
        <taxon>Acinetobacter calcoaceticus/baumannii complex</taxon>
    </lineage>
</organism>
<feature type="domain" description="Novel toxin 15" evidence="2">
    <location>
        <begin position="47"/>
        <end position="95"/>
    </location>
</feature>
<evidence type="ECO:0000313" key="3">
    <source>
        <dbReference type="EMBL" id="TCM61436.1"/>
    </source>
</evidence>